<dbReference type="Proteomes" id="UP000730481">
    <property type="component" value="Unassembled WGS sequence"/>
</dbReference>
<proteinExistence type="predicted"/>
<evidence type="ECO:0000313" key="2">
    <source>
        <dbReference type="EMBL" id="KAF4336476.1"/>
    </source>
</evidence>
<dbReference type="EMBL" id="PVQB02000496">
    <property type="protein sequence ID" value="KAF4336476.1"/>
    <property type="molecule type" value="Genomic_DNA"/>
</dbReference>
<reference evidence="2" key="1">
    <citation type="journal article" date="2017" name="Mycologia">
        <title>Fusarium algeriense, sp. nov., a novel toxigenic crown rot pathogen of durum wheat from Algeria is nested in the Fusarium burgessii species complex.</title>
        <authorList>
            <person name="Laraba I."/>
            <person name="Keddad A."/>
            <person name="Boureghda H."/>
            <person name="Abdallah N."/>
            <person name="Vaughan M.M."/>
            <person name="Proctor R.H."/>
            <person name="Busman M."/>
            <person name="O'Donnell K."/>
        </authorList>
    </citation>
    <scope>NUCLEOTIDE SEQUENCE</scope>
    <source>
        <strain evidence="2">NRRL 25174</strain>
    </source>
</reference>
<organism evidence="2 3">
    <name type="scientific">Fusarium beomiforme</name>
    <dbReference type="NCBI Taxonomy" id="44412"/>
    <lineage>
        <taxon>Eukaryota</taxon>
        <taxon>Fungi</taxon>
        <taxon>Dikarya</taxon>
        <taxon>Ascomycota</taxon>
        <taxon>Pezizomycotina</taxon>
        <taxon>Sordariomycetes</taxon>
        <taxon>Hypocreomycetidae</taxon>
        <taxon>Hypocreales</taxon>
        <taxon>Nectriaceae</taxon>
        <taxon>Fusarium</taxon>
        <taxon>Fusarium burgessii species complex</taxon>
    </lineage>
</organism>
<dbReference type="AlphaFoldDB" id="A0A9P5DTC9"/>
<evidence type="ECO:0000256" key="1">
    <source>
        <dbReference type="SAM" id="MobiDB-lite"/>
    </source>
</evidence>
<dbReference type="OrthoDB" id="5243686at2759"/>
<evidence type="ECO:0000313" key="3">
    <source>
        <dbReference type="Proteomes" id="UP000730481"/>
    </source>
</evidence>
<keyword evidence="3" id="KW-1185">Reference proteome</keyword>
<comment type="caution">
    <text evidence="2">The sequence shown here is derived from an EMBL/GenBank/DDBJ whole genome shotgun (WGS) entry which is preliminary data.</text>
</comment>
<reference evidence="2" key="2">
    <citation type="submission" date="2020-02" db="EMBL/GenBank/DDBJ databases">
        <title>Identification and distribution of gene clusters putatively required for synthesis of sphingolipid metabolism inhibitors in phylogenetically diverse species of the filamentous fungus Fusarium.</title>
        <authorList>
            <person name="Kim H.-S."/>
            <person name="Busman M."/>
            <person name="Brown D.W."/>
            <person name="Divon H."/>
            <person name="Uhlig S."/>
            <person name="Proctor R.H."/>
        </authorList>
    </citation>
    <scope>NUCLEOTIDE SEQUENCE</scope>
    <source>
        <strain evidence="2">NRRL 25174</strain>
    </source>
</reference>
<sequence>MSSKQKPSKHSSSRKGSSSSQTGPSFLFITNKLVINNPERDYYHHLIPPSSPNSYRGEVPSKVMRYRNGDISEATNYLWYRESSTPPASQGQLLRMDGHGNCPTDRYGNYYSAEEYKTFGVAACNPLLPIMVTEQDPLVTTSNWELLRVFHPPSLPGVSQVSTISSSMGPGGGPLLHVAGRSPAWIPGLLPATYRSPQRHAPPSQGLGGELPIILGLMALNAPPGGEMSNHSIDAVFLGHNRLWRHGAWTSSDPPRGHPPTASEDPKGFIVKVFLDPENPYSTRDELRSLEWERVIVRD</sequence>
<name>A0A9P5DTC9_9HYPO</name>
<gene>
    <name evidence="2" type="ORF">FBEOM_9684</name>
</gene>
<feature type="region of interest" description="Disordered" evidence="1">
    <location>
        <begin position="1"/>
        <end position="24"/>
    </location>
</feature>
<accession>A0A9P5DTC9</accession>
<protein>
    <submittedName>
        <fullName evidence="2">Uncharacterized protein</fullName>
    </submittedName>
</protein>
<feature type="compositionally biased region" description="Basic residues" evidence="1">
    <location>
        <begin position="1"/>
        <end position="13"/>
    </location>
</feature>